<keyword evidence="1" id="KW-0808">Transferase</keyword>
<evidence type="ECO:0000256" key="4">
    <source>
        <dbReference type="ARBA" id="ARBA00022840"/>
    </source>
</evidence>
<protein>
    <recommendedName>
        <fullName evidence="6">Protein kinase domain-containing protein</fullName>
    </recommendedName>
</protein>
<evidence type="ECO:0000313" key="8">
    <source>
        <dbReference type="Proteomes" id="UP000054166"/>
    </source>
</evidence>
<keyword evidence="2" id="KW-0547">Nucleotide-binding</keyword>
<accession>A0A0C3FTR6</accession>
<dbReference type="GO" id="GO:0004674">
    <property type="term" value="F:protein serine/threonine kinase activity"/>
    <property type="evidence" value="ECO:0007669"/>
    <property type="project" value="TreeGrafter"/>
</dbReference>
<dbReference type="EMBL" id="KN832995">
    <property type="protein sequence ID" value="KIM82231.1"/>
    <property type="molecule type" value="Genomic_DNA"/>
</dbReference>
<dbReference type="InterPro" id="IPR011009">
    <property type="entry name" value="Kinase-like_dom_sf"/>
</dbReference>
<dbReference type="Pfam" id="PF07714">
    <property type="entry name" value="PK_Tyr_Ser-Thr"/>
    <property type="match status" value="1"/>
</dbReference>
<dbReference type="PANTHER" id="PTHR44329">
    <property type="entry name" value="SERINE/THREONINE-PROTEIN KINASE TNNI3K-RELATED"/>
    <property type="match status" value="1"/>
</dbReference>
<dbReference type="InterPro" id="IPR000719">
    <property type="entry name" value="Prot_kinase_dom"/>
</dbReference>
<evidence type="ECO:0000313" key="7">
    <source>
        <dbReference type="EMBL" id="KIM82231.1"/>
    </source>
</evidence>
<dbReference type="PANTHER" id="PTHR44329:SF288">
    <property type="entry name" value="MITOGEN-ACTIVATED PROTEIN KINASE KINASE KINASE 20"/>
    <property type="match status" value="1"/>
</dbReference>
<feature type="domain" description="Protein kinase" evidence="6">
    <location>
        <begin position="25"/>
        <end position="300"/>
    </location>
</feature>
<dbReference type="GO" id="GO:0005524">
    <property type="term" value="F:ATP binding"/>
    <property type="evidence" value="ECO:0007669"/>
    <property type="project" value="UniProtKB-KW"/>
</dbReference>
<gene>
    <name evidence="7" type="ORF">PILCRDRAFT_71097</name>
</gene>
<evidence type="ECO:0000256" key="5">
    <source>
        <dbReference type="SAM" id="MobiDB-lite"/>
    </source>
</evidence>
<keyword evidence="4" id="KW-0067">ATP-binding</keyword>
<reference evidence="8" key="2">
    <citation type="submission" date="2015-01" db="EMBL/GenBank/DDBJ databases">
        <title>Evolutionary Origins and Diversification of the Mycorrhizal Mutualists.</title>
        <authorList>
            <consortium name="DOE Joint Genome Institute"/>
            <consortium name="Mycorrhizal Genomics Consortium"/>
            <person name="Kohler A."/>
            <person name="Kuo A."/>
            <person name="Nagy L.G."/>
            <person name="Floudas D."/>
            <person name="Copeland A."/>
            <person name="Barry K.W."/>
            <person name="Cichocki N."/>
            <person name="Veneault-Fourrey C."/>
            <person name="LaButti K."/>
            <person name="Lindquist E.A."/>
            <person name="Lipzen A."/>
            <person name="Lundell T."/>
            <person name="Morin E."/>
            <person name="Murat C."/>
            <person name="Riley R."/>
            <person name="Ohm R."/>
            <person name="Sun H."/>
            <person name="Tunlid A."/>
            <person name="Henrissat B."/>
            <person name="Grigoriev I.V."/>
            <person name="Hibbett D.S."/>
            <person name="Martin F."/>
        </authorList>
    </citation>
    <scope>NUCLEOTIDE SEQUENCE [LARGE SCALE GENOMIC DNA]</scope>
    <source>
        <strain evidence="8">F 1598</strain>
    </source>
</reference>
<proteinExistence type="predicted"/>
<dbReference type="HOGENOM" id="CLU_593927_0_0_1"/>
<dbReference type="PROSITE" id="PS00108">
    <property type="entry name" value="PROTEIN_KINASE_ST"/>
    <property type="match status" value="1"/>
</dbReference>
<dbReference type="PROSITE" id="PS50011">
    <property type="entry name" value="PROTEIN_KINASE_DOM"/>
    <property type="match status" value="1"/>
</dbReference>
<dbReference type="AlphaFoldDB" id="A0A0C3FTR6"/>
<keyword evidence="3" id="KW-0418">Kinase</keyword>
<evidence type="ECO:0000256" key="1">
    <source>
        <dbReference type="ARBA" id="ARBA00022679"/>
    </source>
</evidence>
<dbReference type="InParanoid" id="A0A0C3FTR6"/>
<dbReference type="Proteomes" id="UP000054166">
    <property type="component" value="Unassembled WGS sequence"/>
</dbReference>
<evidence type="ECO:0000256" key="3">
    <source>
        <dbReference type="ARBA" id="ARBA00022777"/>
    </source>
</evidence>
<dbReference type="SMART" id="SM00220">
    <property type="entry name" value="S_TKc"/>
    <property type="match status" value="1"/>
</dbReference>
<evidence type="ECO:0000259" key="6">
    <source>
        <dbReference type="PROSITE" id="PS50011"/>
    </source>
</evidence>
<feature type="non-terminal residue" evidence="7">
    <location>
        <position position="1"/>
    </location>
</feature>
<dbReference type="OrthoDB" id="346907at2759"/>
<organism evidence="7 8">
    <name type="scientific">Piloderma croceum (strain F 1598)</name>
    <dbReference type="NCBI Taxonomy" id="765440"/>
    <lineage>
        <taxon>Eukaryota</taxon>
        <taxon>Fungi</taxon>
        <taxon>Dikarya</taxon>
        <taxon>Basidiomycota</taxon>
        <taxon>Agaricomycotina</taxon>
        <taxon>Agaricomycetes</taxon>
        <taxon>Agaricomycetidae</taxon>
        <taxon>Atheliales</taxon>
        <taxon>Atheliaceae</taxon>
        <taxon>Piloderma</taxon>
    </lineage>
</organism>
<keyword evidence="8" id="KW-1185">Reference proteome</keyword>
<evidence type="ECO:0000256" key="2">
    <source>
        <dbReference type="ARBA" id="ARBA00022741"/>
    </source>
</evidence>
<feature type="region of interest" description="Disordered" evidence="5">
    <location>
        <begin position="346"/>
        <end position="381"/>
    </location>
</feature>
<name>A0A0C3FTR6_PILCF</name>
<sequence length="461" mass="51101">IRALMKLSRASGLYPECMTLNGIELAGRKAVAGGAFGDIWIASLKGQEMSVKILKVYQKSDMVKLHKAFSGEAVTWRQLKHQNVLPFYGVFRLEDDRLCLASPWMRNGNIVHFLESAPATKCAPLMLDIAEGLKYLHTFSPCIIHADLKGVNILISQAHRACLADFGLATAKDTMSFGITSSTTTRTTGTLRWQAPELLDPEQDERTCKNSPASDIYAYACVCYEVFSDQYPFHDITNDYRVMAAVAKGARPPRPSHALSLVRGLNNAVWNIVESCWSQDPNDRWSAHQIVERLRSLPGLVEDRRPFDDFDASFPARTAYSQAKHPFSFLTDDAYHDIMPYDDKMNDSHIDGTTSQDSLADGQIPEEGARSLGSGNSSDSVCTAVEEAGSKGLDKAGSASPQMEVPQTRTVYELPGLGYYPLKAIALYDCEVPMDPCHNFYLNSAFQIPLLLMIRTKSHLK</sequence>
<dbReference type="InterPro" id="IPR008271">
    <property type="entry name" value="Ser/Thr_kinase_AS"/>
</dbReference>
<dbReference type="InterPro" id="IPR001245">
    <property type="entry name" value="Ser-Thr/Tyr_kinase_cat_dom"/>
</dbReference>
<reference evidence="7 8" key="1">
    <citation type="submission" date="2014-04" db="EMBL/GenBank/DDBJ databases">
        <authorList>
            <consortium name="DOE Joint Genome Institute"/>
            <person name="Kuo A."/>
            <person name="Tarkka M."/>
            <person name="Buscot F."/>
            <person name="Kohler A."/>
            <person name="Nagy L.G."/>
            <person name="Floudas D."/>
            <person name="Copeland A."/>
            <person name="Barry K.W."/>
            <person name="Cichocki N."/>
            <person name="Veneault-Fourrey C."/>
            <person name="LaButti K."/>
            <person name="Lindquist E.A."/>
            <person name="Lipzen A."/>
            <person name="Lundell T."/>
            <person name="Morin E."/>
            <person name="Murat C."/>
            <person name="Sun H."/>
            <person name="Tunlid A."/>
            <person name="Henrissat B."/>
            <person name="Grigoriev I.V."/>
            <person name="Hibbett D.S."/>
            <person name="Martin F."/>
            <person name="Nordberg H.P."/>
            <person name="Cantor M.N."/>
            <person name="Hua S.X."/>
        </authorList>
    </citation>
    <scope>NUCLEOTIDE SEQUENCE [LARGE SCALE GENOMIC DNA]</scope>
    <source>
        <strain evidence="7 8">F 1598</strain>
    </source>
</reference>
<dbReference type="SUPFAM" id="SSF56112">
    <property type="entry name" value="Protein kinase-like (PK-like)"/>
    <property type="match status" value="1"/>
</dbReference>
<dbReference type="STRING" id="765440.A0A0C3FTR6"/>
<dbReference type="InterPro" id="IPR051681">
    <property type="entry name" value="Ser/Thr_Kinases-Pseudokinases"/>
</dbReference>
<dbReference type="Gene3D" id="1.10.510.10">
    <property type="entry name" value="Transferase(Phosphotransferase) domain 1"/>
    <property type="match status" value="1"/>
</dbReference>